<dbReference type="RefSeq" id="WP_119667760.1">
    <property type="nucleotide sequence ID" value="NZ_QXED01000003.1"/>
</dbReference>
<accession>A0A418MAZ4</accession>
<dbReference type="Pfam" id="PF13668">
    <property type="entry name" value="Ferritin_2"/>
    <property type="match status" value="1"/>
</dbReference>
<dbReference type="SUPFAM" id="SSF47240">
    <property type="entry name" value="Ferritin-like"/>
    <property type="match status" value="1"/>
</dbReference>
<dbReference type="OrthoDB" id="954262at2"/>
<organism evidence="1 2">
    <name type="scientific">Fibrisoma montanum</name>
    <dbReference type="NCBI Taxonomy" id="2305895"/>
    <lineage>
        <taxon>Bacteria</taxon>
        <taxon>Pseudomonadati</taxon>
        <taxon>Bacteroidota</taxon>
        <taxon>Cytophagia</taxon>
        <taxon>Cytophagales</taxon>
        <taxon>Spirosomataceae</taxon>
        <taxon>Fibrisoma</taxon>
    </lineage>
</organism>
<evidence type="ECO:0000313" key="2">
    <source>
        <dbReference type="Proteomes" id="UP000283523"/>
    </source>
</evidence>
<protein>
    <submittedName>
        <fullName evidence="1">Ferritin-like domain-containing protein</fullName>
    </submittedName>
</protein>
<reference evidence="1 2" key="1">
    <citation type="submission" date="2018-08" db="EMBL/GenBank/DDBJ databases">
        <title>Fibrisoma montanum sp. nov., isolated from Danxia mountain soil.</title>
        <authorList>
            <person name="Huang Y."/>
        </authorList>
    </citation>
    <scope>NUCLEOTIDE SEQUENCE [LARGE SCALE GENOMIC DNA]</scope>
    <source>
        <strain evidence="1 2">HYT19</strain>
    </source>
</reference>
<comment type="caution">
    <text evidence="1">The sequence shown here is derived from an EMBL/GenBank/DDBJ whole genome shotgun (WGS) entry which is preliminary data.</text>
</comment>
<proteinExistence type="predicted"/>
<evidence type="ECO:0000313" key="1">
    <source>
        <dbReference type="EMBL" id="RIV23545.1"/>
    </source>
</evidence>
<gene>
    <name evidence="1" type="ORF">DYU11_11185</name>
</gene>
<dbReference type="AlphaFoldDB" id="A0A418MAZ4"/>
<keyword evidence="2" id="KW-1185">Reference proteome</keyword>
<sequence>MEQLHKDPTSPNQRVSVLPVVPVNIGRRWFMRYVGVTAAGGVLLSSCAQENLNPITGPGETSMRGGRAGDVVDLGSGDIGVLNYAYALEQAELRFLELVLDTRYDGMSAKEFQVFKDLRDQEITHVDFFEAVLGSFAIPKLTLDYSSVNFRNRDSVLTTARNFADLATAAYNGAGQLLTDANNLATAGKIVSVEARHASVIRELIAPGSTYFAGDDVVDPATGLDPAKMPAEVLPVAQQFIKEIISASRLPMA</sequence>
<dbReference type="InterPro" id="IPR009078">
    <property type="entry name" value="Ferritin-like_SF"/>
</dbReference>
<dbReference type="EMBL" id="QXED01000003">
    <property type="protein sequence ID" value="RIV23545.1"/>
    <property type="molecule type" value="Genomic_DNA"/>
</dbReference>
<dbReference type="Proteomes" id="UP000283523">
    <property type="component" value="Unassembled WGS sequence"/>
</dbReference>
<name>A0A418MAZ4_9BACT</name>